<proteinExistence type="predicted"/>
<comment type="caution">
    <text evidence="1">The sequence shown here is derived from an EMBL/GenBank/DDBJ whole genome shotgun (WGS) entry which is preliminary data.</text>
</comment>
<organism evidence="1 2">
    <name type="scientific">Algoriphagus ratkowskyi</name>
    <dbReference type="NCBI Taxonomy" id="57028"/>
    <lineage>
        <taxon>Bacteria</taxon>
        <taxon>Pseudomonadati</taxon>
        <taxon>Bacteroidota</taxon>
        <taxon>Cytophagia</taxon>
        <taxon>Cytophagales</taxon>
        <taxon>Cyclobacteriaceae</taxon>
        <taxon>Algoriphagus</taxon>
    </lineage>
</organism>
<dbReference type="EMBL" id="QKZU01000003">
    <property type="protein sequence ID" value="PZX59669.1"/>
    <property type="molecule type" value="Genomic_DNA"/>
</dbReference>
<name>A0A2W7RYK7_9BACT</name>
<dbReference type="AlphaFoldDB" id="A0A2W7RYK7"/>
<reference evidence="1 2" key="1">
    <citation type="submission" date="2018-06" db="EMBL/GenBank/DDBJ databases">
        <title>Genomic Encyclopedia of Archaeal and Bacterial Type Strains, Phase II (KMG-II): from individual species to whole genera.</title>
        <authorList>
            <person name="Goeker M."/>
        </authorList>
    </citation>
    <scope>NUCLEOTIDE SEQUENCE [LARGE SCALE GENOMIC DNA]</scope>
    <source>
        <strain evidence="1 2">DSM 22686</strain>
    </source>
</reference>
<evidence type="ECO:0000313" key="1">
    <source>
        <dbReference type="EMBL" id="PZX59669.1"/>
    </source>
</evidence>
<evidence type="ECO:0000313" key="2">
    <source>
        <dbReference type="Proteomes" id="UP000249115"/>
    </source>
</evidence>
<protein>
    <submittedName>
        <fullName evidence="1">Uncharacterized protein</fullName>
    </submittedName>
</protein>
<accession>A0A2W7RYK7</accession>
<dbReference type="Proteomes" id="UP000249115">
    <property type="component" value="Unassembled WGS sequence"/>
</dbReference>
<gene>
    <name evidence="1" type="ORF">LV84_00878</name>
</gene>
<sequence>MNWVIEKGISKEMDQSNFMRRYRAAHGAKISVPSAVKNNVIKKSPELLQGLW</sequence>